<dbReference type="InterPro" id="IPR043129">
    <property type="entry name" value="ATPase_NBD"/>
</dbReference>
<dbReference type="InterPro" id="IPR029047">
    <property type="entry name" value="HSP70_peptide-bd_sf"/>
</dbReference>
<evidence type="ECO:0000313" key="5">
    <source>
        <dbReference type="Proteomes" id="UP000518752"/>
    </source>
</evidence>
<feature type="region of interest" description="Disordered" evidence="3">
    <location>
        <begin position="341"/>
        <end position="365"/>
    </location>
</feature>
<dbReference type="InterPro" id="IPR029048">
    <property type="entry name" value="HSP70_C_sf"/>
</dbReference>
<dbReference type="Gene3D" id="2.60.34.10">
    <property type="entry name" value="Substrate Binding Domain Of DNAk, Chain A, domain 1"/>
    <property type="match status" value="1"/>
</dbReference>
<organism evidence="4 5">
    <name type="scientific">Collybiopsis confluens</name>
    <dbReference type="NCBI Taxonomy" id="2823264"/>
    <lineage>
        <taxon>Eukaryota</taxon>
        <taxon>Fungi</taxon>
        <taxon>Dikarya</taxon>
        <taxon>Basidiomycota</taxon>
        <taxon>Agaricomycotina</taxon>
        <taxon>Agaricomycetes</taxon>
        <taxon>Agaricomycetidae</taxon>
        <taxon>Agaricales</taxon>
        <taxon>Marasmiineae</taxon>
        <taxon>Omphalotaceae</taxon>
        <taxon>Collybiopsis</taxon>
    </lineage>
</organism>
<dbReference type="FunFam" id="2.60.34.10:FF:000002">
    <property type="entry name" value="Heat shock 70 kDa"/>
    <property type="match status" value="1"/>
</dbReference>
<evidence type="ECO:0000256" key="1">
    <source>
        <dbReference type="ARBA" id="ARBA00022741"/>
    </source>
</evidence>
<dbReference type="Gene3D" id="3.30.420.40">
    <property type="match status" value="2"/>
</dbReference>
<keyword evidence="1" id="KW-0547">Nucleotide-binding</keyword>
<dbReference type="Proteomes" id="UP000518752">
    <property type="component" value="Unassembled WGS sequence"/>
</dbReference>
<keyword evidence="5" id="KW-1185">Reference proteome</keyword>
<evidence type="ECO:0000256" key="3">
    <source>
        <dbReference type="SAM" id="MobiDB-lite"/>
    </source>
</evidence>
<name>A0A8H5HMW5_9AGAR</name>
<dbReference type="OrthoDB" id="2401965at2759"/>
<dbReference type="PANTHER" id="PTHR19375">
    <property type="entry name" value="HEAT SHOCK PROTEIN 70KDA"/>
    <property type="match status" value="1"/>
</dbReference>
<dbReference type="GO" id="GO:0005524">
    <property type="term" value="F:ATP binding"/>
    <property type="evidence" value="ECO:0007669"/>
    <property type="project" value="UniProtKB-KW"/>
</dbReference>
<gene>
    <name evidence="4" type="ORF">D9757_008626</name>
</gene>
<keyword evidence="2" id="KW-0067">ATP-binding</keyword>
<dbReference type="PRINTS" id="PR00301">
    <property type="entry name" value="HEATSHOCK70"/>
</dbReference>
<comment type="caution">
    <text evidence="4">The sequence shown here is derived from an EMBL/GenBank/DDBJ whole genome shotgun (WGS) entry which is preliminary data.</text>
</comment>
<dbReference type="Gene3D" id="1.20.1270.10">
    <property type="match status" value="1"/>
</dbReference>
<evidence type="ECO:0000313" key="4">
    <source>
        <dbReference type="EMBL" id="KAF5386283.1"/>
    </source>
</evidence>
<dbReference type="Pfam" id="PF00012">
    <property type="entry name" value="HSP70"/>
    <property type="match status" value="1"/>
</dbReference>
<dbReference type="PROSITE" id="PS01036">
    <property type="entry name" value="HSP70_3"/>
    <property type="match status" value="1"/>
</dbReference>
<evidence type="ECO:0000256" key="2">
    <source>
        <dbReference type="ARBA" id="ARBA00022840"/>
    </source>
</evidence>
<reference evidence="4 5" key="1">
    <citation type="journal article" date="2020" name="ISME J.">
        <title>Uncovering the hidden diversity of litter-decomposition mechanisms in mushroom-forming fungi.</title>
        <authorList>
            <person name="Floudas D."/>
            <person name="Bentzer J."/>
            <person name="Ahren D."/>
            <person name="Johansson T."/>
            <person name="Persson P."/>
            <person name="Tunlid A."/>
        </authorList>
    </citation>
    <scope>NUCLEOTIDE SEQUENCE [LARGE SCALE GENOMIC DNA]</scope>
    <source>
        <strain evidence="4 5">CBS 406.79</strain>
    </source>
</reference>
<dbReference type="InterPro" id="IPR018181">
    <property type="entry name" value="Heat_shock_70_CS"/>
</dbReference>
<dbReference type="SUPFAM" id="SSF100920">
    <property type="entry name" value="Heat shock protein 70kD (HSP70), peptide-binding domain"/>
    <property type="match status" value="1"/>
</dbReference>
<dbReference type="SUPFAM" id="SSF53067">
    <property type="entry name" value="Actin-like ATPase domain"/>
    <property type="match status" value="1"/>
</dbReference>
<dbReference type="GO" id="GO:0140662">
    <property type="term" value="F:ATP-dependent protein folding chaperone"/>
    <property type="evidence" value="ECO:0007669"/>
    <property type="project" value="InterPro"/>
</dbReference>
<dbReference type="SUPFAM" id="SSF100934">
    <property type="entry name" value="Heat shock protein 70kD (HSP70), C-terminal subdomain"/>
    <property type="match status" value="1"/>
</dbReference>
<proteinExistence type="predicted"/>
<dbReference type="EMBL" id="JAACJN010000037">
    <property type="protein sequence ID" value="KAF5386283.1"/>
    <property type="molecule type" value="Genomic_DNA"/>
</dbReference>
<dbReference type="InterPro" id="IPR013126">
    <property type="entry name" value="Hsp_70_fam"/>
</dbReference>
<evidence type="ECO:0008006" key="6">
    <source>
        <dbReference type="Google" id="ProtNLM"/>
    </source>
</evidence>
<sequence length="365" mass="39294">MINVLKWPSYPLTVYVHILSAIQDNYDTNVGFAERSDELHLIAVTTTGFIHRAVIPVKGGFVIWQGQIVLVGGSTRIPKVQQLLKDFFGGKEPSKGINPDEAVAYGAAVQGGILSGAEGTADVVVVDVCPLTLGIETTGGVMTKLIPCNTVIPTRKSQIFSTAADNQPTVLIQVYKGERTMIKDNNLLGKFELSGIPPAPRGVPHITVTFEIDANGIMKVGAADKGTYGTSESITNEKGRLSQEEIDCMVADAENFASEDEAQRKRIKSLNQLCSFIYGLKTQVNDEEGLGGKIGTEDKKTILATVKETTEWMDENGASATAEDLDEKLAEIQGIVNPITTKLYSGDGGPYGEDDDASMRDHDEL</sequence>
<accession>A0A8H5HMW5</accession>
<dbReference type="AlphaFoldDB" id="A0A8H5HMW5"/>
<protein>
    <recommendedName>
        <fullName evidence="6">Heat shock protein 70</fullName>
    </recommendedName>
</protein>